<sequence length="141" mass="15725">MKKYQFEINGNNYDVKIRTFEDNVVDLEVNGTPYKVNLKQEVKTKKTPRLVRSKTPPPSTKDNKPLTRGGKLSTIKAPLPGKILTVLVKEGDTVSKDQKLIVMEAMKMENNIQSDTDGVIKSIKVSPGSAVLQDDILLEIE</sequence>
<name>A0A521D6B8_9BACT</name>
<dbReference type="Gene3D" id="2.40.50.100">
    <property type="match status" value="1"/>
</dbReference>
<dbReference type="AlphaFoldDB" id="A0A521D6B8"/>
<dbReference type="Proteomes" id="UP000317557">
    <property type="component" value="Unassembled WGS sequence"/>
</dbReference>
<evidence type="ECO:0000256" key="1">
    <source>
        <dbReference type="ARBA" id="ARBA00023267"/>
    </source>
</evidence>
<dbReference type="InterPro" id="IPR050709">
    <property type="entry name" value="Biotin_Carboxyl_Carrier/Decarb"/>
</dbReference>
<dbReference type="FunFam" id="2.40.50.100:FF:000003">
    <property type="entry name" value="Acetyl-CoA carboxylase biotin carboxyl carrier protein"/>
    <property type="match status" value="1"/>
</dbReference>
<evidence type="ECO:0000313" key="4">
    <source>
        <dbReference type="EMBL" id="SMO67224.1"/>
    </source>
</evidence>
<dbReference type="Pfam" id="PF00364">
    <property type="entry name" value="Biotin_lipoyl"/>
    <property type="match status" value="1"/>
</dbReference>
<dbReference type="PANTHER" id="PTHR45266">
    <property type="entry name" value="OXALOACETATE DECARBOXYLASE ALPHA CHAIN"/>
    <property type="match status" value="1"/>
</dbReference>
<dbReference type="CDD" id="cd06850">
    <property type="entry name" value="biotinyl_domain"/>
    <property type="match status" value="1"/>
</dbReference>
<organism evidence="4 5">
    <name type="scientific">Gracilimonas mengyeensis</name>
    <dbReference type="NCBI Taxonomy" id="1302730"/>
    <lineage>
        <taxon>Bacteria</taxon>
        <taxon>Pseudomonadati</taxon>
        <taxon>Balneolota</taxon>
        <taxon>Balneolia</taxon>
        <taxon>Balneolales</taxon>
        <taxon>Balneolaceae</taxon>
        <taxon>Gracilimonas</taxon>
    </lineage>
</organism>
<gene>
    <name evidence="4" type="ORF">SAMN06265219_107154</name>
</gene>
<dbReference type="PANTHER" id="PTHR45266:SF3">
    <property type="entry name" value="OXALOACETATE DECARBOXYLASE ALPHA CHAIN"/>
    <property type="match status" value="1"/>
</dbReference>
<keyword evidence="1" id="KW-0092">Biotin</keyword>
<protein>
    <submittedName>
        <fullName evidence="4">Biotin-requiring enzyme</fullName>
    </submittedName>
</protein>
<accession>A0A521D6B8</accession>
<dbReference type="OrthoDB" id="9812676at2"/>
<dbReference type="SUPFAM" id="SSF51230">
    <property type="entry name" value="Single hybrid motif"/>
    <property type="match status" value="1"/>
</dbReference>
<evidence type="ECO:0000259" key="3">
    <source>
        <dbReference type="PROSITE" id="PS50968"/>
    </source>
</evidence>
<dbReference type="RefSeq" id="WP_142454391.1">
    <property type="nucleotide sequence ID" value="NZ_FXTP01000007.1"/>
</dbReference>
<keyword evidence="5" id="KW-1185">Reference proteome</keyword>
<dbReference type="InterPro" id="IPR001882">
    <property type="entry name" value="Biotin_BS"/>
</dbReference>
<dbReference type="EMBL" id="FXTP01000007">
    <property type="protein sequence ID" value="SMO67224.1"/>
    <property type="molecule type" value="Genomic_DNA"/>
</dbReference>
<dbReference type="InterPro" id="IPR000089">
    <property type="entry name" value="Biotin_lipoyl"/>
</dbReference>
<evidence type="ECO:0000313" key="5">
    <source>
        <dbReference type="Proteomes" id="UP000317557"/>
    </source>
</evidence>
<feature type="region of interest" description="Disordered" evidence="2">
    <location>
        <begin position="39"/>
        <end position="75"/>
    </location>
</feature>
<feature type="domain" description="Lipoyl-binding" evidence="3">
    <location>
        <begin position="72"/>
        <end position="141"/>
    </location>
</feature>
<dbReference type="PROSITE" id="PS00188">
    <property type="entry name" value="BIOTIN"/>
    <property type="match status" value="1"/>
</dbReference>
<dbReference type="PROSITE" id="PS50968">
    <property type="entry name" value="BIOTINYL_LIPOYL"/>
    <property type="match status" value="1"/>
</dbReference>
<proteinExistence type="predicted"/>
<dbReference type="InterPro" id="IPR011053">
    <property type="entry name" value="Single_hybrid_motif"/>
</dbReference>
<reference evidence="4 5" key="1">
    <citation type="submission" date="2017-05" db="EMBL/GenBank/DDBJ databases">
        <authorList>
            <person name="Varghese N."/>
            <person name="Submissions S."/>
        </authorList>
    </citation>
    <scope>NUCLEOTIDE SEQUENCE [LARGE SCALE GENOMIC DNA]</scope>
    <source>
        <strain evidence="4 5">DSM 21985</strain>
    </source>
</reference>
<evidence type="ECO:0000256" key="2">
    <source>
        <dbReference type="SAM" id="MobiDB-lite"/>
    </source>
</evidence>